<dbReference type="Proteomes" id="UP001066276">
    <property type="component" value="Chromosome 8"/>
</dbReference>
<comment type="caution">
    <text evidence="1">The sequence shown here is derived from an EMBL/GenBank/DDBJ whole genome shotgun (WGS) entry which is preliminary data.</text>
</comment>
<evidence type="ECO:0000313" key="1">
    <source>
        <dbReference type="EMBL" id="KAJ1113002.1"/>
    </source>
</evidence>
<sequence length="109" mass="12237">MNSDDRNSVIHKHCYGNSIPRAGLFRAYLTLDGSRCEVPCHSGARAGEPLPRVVNQLALVYSVPRAHREAWTTRRDVAVTKATNVETFHIAGIRATIPKERNKRFTLPK</sequence>
<organism evidence="1 2">
    <name type="scientific">Pleurodeles waltl</name>
    <name type="common">Iberian ribbed newt</name>
    <dbReference type="NCBI Taxonomy" id="8319"/>
    <lineage>
        <taxon>Eukaryota</taxon>
        <taxon>Metazoa</taxon>
        <taxon>Chordata</taxon>
        <taxon>Craniata</taxon>
        <taxon>Vertebrata</taxon>
        <taxon>Euteleostomi</taxon>
        <taxon>Amphibia</taxon>
        <taxon>Batrachia</taxon>
        <taxon>Caudata</taxon>
        <taxon>Salamandroidea</taxon>
        <taxon>Salamandridae</taxon>
        <taxon>Pleurodelinae</taxon>
        <taxon>Pleurodeles</taxon>
    </lineage>
</organism>
<keyword evidence="2" id="KW-1185">Reference proteome</keyword>
<accession>A0AAV7NCW6</accession>
<proteinExistence type="predicted"/>
<name>A0AAV7NCW6_PLEWA</name>
<evidence type="ECO:0000313" key="2">
    <source>
        <dbReference type="Proteomes" id="UP001066276"/>
    </source>
</evidence>
<protein>
    <submittedName>
        <fullName evidence="1">Uncharacterized protein</fullName>
    </submittedName>
</protein>
<reference evidence="1" key="1">
    <citation type="journal article" date="2022" name="bioRxiv">
        <title>Sequencing and chromosome-scale assembly of the giantPleurodeles waltlgenome.</title>
        <authorList>
            <person name="Brown T."/>
            <person name="Elewa A."/>
            <person name="Iarovenko S."/>
            <person name="Subramanian E."/>
            <person name="Araus A.J."/>
            <person name="Petzold A."/>
            <person name="Susuki M."/>
            <person name="Suzuki K.-i.T."/>
            <person name="Hayashi T."/>
            <person name="Toyoda A."/>
            <person name="Oliveira C."/>
            <person name="Osipova E."/>
            <person name="Leigh N.D."/>
            <person name="Simon A."/>
            <person name="Yun M.H."/>
        </authorList>
    </citation>
    <scope>NUCLEOTIDE SEQUENCE</scope>
    <source>
        <strain evidence="1">20211129_DDA</strain>
        <tissue evidence="1">Liver</tissue>
    </source>
</reference>
<gene>
    <name evidence="1" type="ORF">NDU88_001262</name>
</gene>
<dbReference type="AlphaFoldDB" id="A0AAV7NCW6"/>
<dbReference type="EMBL" id="JANPWB010000012">
    <property type="protein sequence ID" value="KAJ1113002.1"/>
    <property type="molecule type" value="Genomic_DNA"/>
</dbReference>